<reference evidence="4" key="2">
    <citation type="submission" date="2024-01" db="EMBL/GenBank/DDBJ databases">
        <title>Comparative genomics of Cryptococcus and Kwoniella reveals pathogenesis evolution and contrasting modes of karyotype evolution via chromosome fusion or intercentromeric recombination.</title>
        <authorList>
            <person name="Coelho M.A."/>
            <person name="David-Palma M."/>
            <person name="Shea T."/>
            <person name="Bowers K."/>
            <person name="McGinley-Smith S."/>
            <person name="Mohammad A.W."/>
            <person name="Gnirke A."/>
            <person name="Yurkov A.M."/>
            <person name="Nowrousian M."/>
            <person name="Sun S."/>
            <person name="Cuomo C.A."/>
            <person name="Heitman J."/>
        </authorList>
    </citation>
    <scope>NUCLEOTIDE SEQUENCE</scope>
    <source>
        <strain evidence="4">CBS 12478</strain>
    </source>
</reference>
<keyword evidence="5" id="KW-1185">Reference proteome</keyword>
<keyword evidence="1" id="KW-0808">Transferase</keyword>
<evidence type="ECO:0000313" key="4">
    <source>
        <dbReference type="EMBL" id="WWD22299.1"/>
    </source>
</evidence>
<dbReference type="CDD" id="cd03784">
    <property type="entry name" value="GT1_Gtf-like"/>
    <property type="match status" value="1"/>
</dbReference>
<protein>
    <recommendedName>
        <fullName evidence="3">Erythromycin biosynthesis protein CIII-like C-terminal domain-containing protein</fullName>
    </recommendedName>
</protein>
<name>A0AAJ8LT25_9TREE</name>
<dbReference type="Gene3D" id="3.40.50.2000">
    <property type="entry name" value="Glycogen Phosphorylase B"/>
    <property type="match status" value="1"/>
</dbReference>
<evidence type="ECO:0000256" key="1">
    <source>
        <dbReference type="ARBA" id="ARBA00022679"/>
    </source>
</evidence>
<evidence type="ECO:0000313" key="5">
    <source>
        <dbReference type="Proteomes" id="UP000322225"/>
    </source>
</evidence>
<evidence type="ECO:0000256" key="2">
    <source>
        <dbReference type="SAM" id="Phobius"/>
    </source>
</evidence>
<reference evidence="4" key="1">
    <citation type="submission" date="2017-08" db="EMBL/GenBank/DDBJ databases">
        <authorList>
            <person name="Cuomo C."/>
            <person name="Billmyre B."/>
            <person name="Heitman J."/>
        </authorList>
    </citation>
    <scope>NUCLEOTIDE SEQUENCE</scope>
    <source>
        <strain evidence="4">CBS 12478</strain>
    </source>
</reference>
<accession>A0AAJ8LT25</accession>
<proteinExistence type="predicted"/>
<dbReference type="InterPro" id="IPR002213">
    <property type="entry name" value="UDP_glucos_trans"/>
</dbReference>
<dbReference type="GO" id="GO:0016758">
    <property type="term" value="F:hexosyltransferase activity"/>
    <property type="evidence" value="ECO:0007669"/>
    <property type="project" value="UniProtKB-ARBA"/>
</dbReference>
<dbReference type="EMBL" id="CP144063">
    <property type="protein sequence ID" value="WWD22299.1"/>
    <property type="molecule type" value="Genomic_DNA"/>
</dbReference>
<feature type="domain" description="Erythromycin biosynthesis protein CIII-like C-terminal" evidence="3">
    <location>
        <begin position="339"/>
        <end position="449"/>
    </location>
</feature>
<gene>
    <name evidence="4" type="ORF">CI109_106790</name>
</gene>
<dbReference type="SUPFAM" id="SSF53756">
    <property type="entry name" value="UDP-Glycosyltransferase/glycogen phosphorylase"/>
    <property type="match status" value="1"/>
</dbReference>
<feature type="transmembrane region" description="Helical" evidence="2">
    <location>
        <begin position="183"/>
        <end position="203"/>
    </location>
</feature>
<keyword evidence="2" id="KW-0812">Transmembrane</keyword>
<keyword evidence="2" id="KW-1133">Transmembrane helix</keyword>
<keyword evidence="2" id="KW-0472">Membrane</keyword>
<sequence>MSKPKVLFLTSPELGQSSVHLNVIDWLKREHQDDLEIHLGSYESLRSRTKEGVTFHSIVDPISKRDNQHDPRFNHNFTSVSKSPGFIGACQALMGLFSIMHPEAPGDYLETAKSVKGLLADLSPALVVVDPCFESARDALTATGRPHIILSPNTIKEIGQAAQGAGAFSWPAVATGYPIVMPWYLYPASIFVTIFPLIWLNLFDKPYKAFIKARSGAGYTGPMPFLVDSTADRFTKKVLCMSTAEAEIPAIYPDTVVCCGPILPIYRTFKAVDPQLFDQLKSAGATHESVVLISLGSHHRTTKQFAQNMLTAIRVLLDKRKDVQVLWRLKRWGGYDLEGVDEVKDRLIVVDWLEAEPVSILASGLVGCYVHHGGSNSYHEALALGIPQVLLPAWFDCFDFANRVEYFGIGLWGNRQSAPNCTYSELCAALLTVMGTGEDVERAVEVRERAKRLAVIVTKDHTTSGGQVAATCIWDELQRAAS</sequence>
<dbReference type="PANTHER" id="PTHR48050">
    <property type="entry name" value="STEROL 3-BETA-GLUCOSYLTRANSFERASE"/>
    <property type="match status" value="1"/>
</dbReference>
<dbReference type="RefSeq" id="XP_065823984.1">
    <property type="nucleotide sequence ID" value="XM_065967912.1"/>
</dbReference>
<dbReference type="GO" id="GO:0008194">
    <property type="term" value="F:UDP-glycosyltransferase activity"/>
    <property type="evidence" value="ECO:0007669"/>
    <property type="project" value="InterPro"/>
</dbReference>
<dbReference type="KEGG" id="ksn:43586254"/>
<dbReference type="GeneID" id="43586254"/>
<dbReference type="InterPro" id="IPR010610">
    <property type="entry name" value="EryCIII-like_C"/>
</dbReference>
<organism evidence="4 5">
    <name type="scientific">Kwoniella shandongensis</name>
    <dbReference type="NCBI Taxonomy" id="1734106"/>
    <lineage>
        <taxon>Eukaryota</taxon>
        <taxon>Fungi</taxon>
        <taxon>Dikarya</taxon>
        <taxon>Basidiomycota</taxon>
        <taxon>Agaricomycotina</taxon>
        <taxon>Tremellomycetes</taxon>
        <taxon>Tremellales</taxon>
        <taxon>Cryptococcaceae</taxon>
        <taxon>Kwoniella</taxon>
    </lineage>
</organism>
<dbReference type="AlphaFoldDB" id="A0AAJ8LT25"/>
<dbReference type="PANTHER" id="PTHR48050:SF13">
    <property type="entry name" value="STEROL 3-BETA-GLUCOSYLTRANSFERASE UGT80A2"/>
    <property type="match status" value="1"/>
</dbReference>
<evidence type="ECO:0000259" key="3">
    <source>
        <dbReference type="Pfam" id="PF06722"/>
    </source>
</evidence>
<dbReference type="Proteomes" id="UP000322225">
    <property type="component" value="Chromosome 13"/>
</dbReference>
<dbReference type="Pfam" id="PF06722">
    <property type="entry name" value="EryCIII-like_C"/>
    <property type="match status" value="1"/>
</dbReference>
<dbReference type="InterPro" id="IPR050426">
    <property type="entry name" value="Glycosyltransferase_28"/>
</dbReference>